<dbReference type="GO" id="GO:0046512">
    <property type="term" value="P:sphingosine biosynthetic process"/>
    <property type="evidence" value="ECO:0007669"/>
    <property type="project" value="TreeGrafter"/>
</dbReference>
<evidence type="ECO:0000313" key="11">
    <source>
        <dbReference type="Proteomes" id="UP001154078"/>
    </source>
</evidence>
<dbReference type="GO" id="GO:0016020">
    <property type="term" value="C:membrane"/>
    <property type="evidence" value="ECO:0007669"/>
    <property type="project" value="GOC"/>
</dbReference>
<comment type="cofactor">
    <cofactor evidence="1 8">
        <name>pyridoxal 5'-phosphate</name>
        <dbReference type="ChEBI" id="CHEBI:597326"/>
    </cofactor>
</comment>
<keyword evidence="4" id="KW-0808">Transferase</keyword>
<dbReference type="PANTHER" id="PTHR13693">
    <property type="entry name" value="CLASS II AMINOTRANSFERASE/8-AMINO-7-OXONONANOATE SYNTHASE"/>
    <property type="match status" value="1"/>
</dbReference>
<evidence type="ECO:0000256" key="6">
    <source>
        <dbReference type="ARBA" id="ARBA00023315"/>
    </source>
</evidence>
<dbReference type="InterPro" id="IPR050087">
    <property type="entry name" value="AON_synthase_class-II"/>
</dbReference>
<dbReference type="OrthoDB" id="65434at2759"/>
<evidence type="ECO:0000256" key="2">
    <source>
        <dbReference type="ARBA" id="ARBA00008392"/>
    </source>
</evidence>
<dbReference type="Gene3D" id="3.40.640.10">
    <property type="entry name" value="Type I PLP-dependent aspartate aminotransferase-like (Major domain)"/>
    <property type="match status" value="1"/>
</dbReference>
<keyword evidence="11" id="KW-1185">Reference proteome</keyword>
<evidence type="ECO:0000259" key="9">
    <source>
        <dbReference type="Pfam" id="PF00155"/>
    </source>
</evidence>
<dbReference type="GO" id="GO:0030170">
    <property type="term" value="F:pyridoxal phosphate binding"/>
    <property type="evidence" value="ECO:0007669"/>
    <property type="project" value="InterPro"/>
</dbReference>
<dbReference type="InterPro" id="IPR015424">
    <property type="entry name" value="PyrdxlP-dep_Trfase"/>
</dbReference>
<evidence type="ECO:0000256" key="5">
    <source>
        <dbReference type="ARBA" id="ARBA00022898"/>
    </source>
</evidence>
<feature type="domain" description="Aminotransferase class I/classII large" evidence="9">
    <location>
        <begin position="192"/>
        <end position="553"/>
    </location>
</feature>
<dbReference type="AlphaFoldDB" id="A0A9P0FJZ5"/>
<dbReference type="InterPro" id="IPR001917">
    <property type="entry name" value="Aminotrans_II_pyridoxalP_BS"/>
</dbReference>
<accession>A0A9P0FJZ5</accession>
<proteinExistence type="inferred from homology"/>
<dbReference type="InterPro" id="IPR004839">
    <property type="entry name" value="Aminotransferase_I/II_large"/>
</dbReference>
<organism evidence="10 11">
    <name type="scientific">Brassicogethes aeneus</name>
    <name type="common">Rape pollen beetle</name>
    <name type="synonym">Meligethes aeneus</name>
    <dbReference type="NCBI Taxonomy" id="1431903"/>
    <lineage>
        <taxon>Eukaryota</taxon>
        <taxon>Metazoa</taxon>
        <taxon>Ecdysozoa</taxon>
        <taxon>Arthropoda</taxon>
        <taxon>Hexapoda</taxon>
        <taxon>Insecta</taxon>
        <taxon>Pterygota</taxon>
        <taxon>Neoptera</taxon>
        <taxon>Endopterygota</taxon>
        <taxon>Coleoptera</taxon>
        <taxon>Polyphaga</taxon>
        <taxon>Cucujiformia</taxon>
        <taxon>Nitidulidae</taxon>
        <taxon>Meligethinae</taxon>
        <taxon>Brassicogethes</taxon>
    </lineage>
</organism>
<dbReference type="EC" id="2.3.1.50" evidence="3"/>
<evidence type="ECO:0000256" key="3">
    <source>
        <dbReference type="ARBA" id="ARBA00013220"/>
    </source>
</evidence>
<comment type="similarity">
    <text evidence="2 8">Belongs to the class-II pyridoxal-phosphate-dependent aminotransferase family.</text>
</comment>
<evidence type="ECO:0000256" key="7">
    <source>
        <dbReference type="ARBA" id="ARBA00048528"/>
    </source>
</evidence>
<dbReference type="GO" id="GO:0017059">
    <property type="term" value="C:serine palmitoyltransferase complex"/>
    <property type="evidence" value="ECO:0007669"/>
    <property type="project" value="TreeGrafter"/>
</dbReference>
<dbReference type="PANTHER" id="PTHR13693:SF3">
    <property type="entry name" value="LD36009P"/>
    <property type="match status" value="1"/>
</dbReference>
<gene>
    <name evidence="10" type="ORF">MELIAE_LOCUS9786</name>
</gene>
<evidence type="ECO:0000256" key="1">
    <source>
        <dbReference type="ARBA" id="ARBA00001933"/>
    </source>
</evidence>
<evidence type="ECO:0000256" key="4">
    <source>
        <dbReference type="ARBA" id="ARBA00022679"/>
    </source>
</evidence>
<evidence type="ECO:0000256" key="8">
    <source>
        <dbReference type="RuleBase" id="RU003693"/>
    </source>
</evidence>
<dbReference type="SUPFAM" id="SSF53383">
    <property type="entry name" value="PLP-dependent transferases"/>
    <property type="match status" value="1"/>
</dbReference>
<dbReference type="GO" id="GO:0046513">
    <property type="term" value="P:ceramide biosynthetic process"/>
    <property type="evidence" value="ECO:0007669"/>
    <property type="project" value="TreeGrafter"/>
</dbReference>
<dbReference type="InterPro" id="IPR015422">
    <property type="entry name" value="PyrdxlP-dep_Trfase_small"/>
</dbReference>
<dbReference type="Gene3D" id="3.90.1150.10">
    <property type="entry name" value="Aspartate Aminotransferase, domain 1"/>
    <property type="match status" value="1"/>
</dbReference>
<dbReference type="CDD" id="cd06454">
    <property type="entry name" value="KBL_like"/>
    <property type="match status" value="1"/>
</dbReference>
<dbReference type="InterPro" id="IPR015421">
    <property type="entry name" value="PyrdxlP-dep_Trfase_major"/>
</dbReference>
<reference evidence="10" key="1">
    <citation type="submission" date="2021-12" db="EMBL/GenBank/DDBJ databases">
        <authorList>
            <person name="King R."/>
        </authorList>
    </citation>
    <scope>NUCLEOTIDE SEQUENCE</scope>
</reference>
<evidence type="ECO:0000313" key="10">
    <source>
        <dbReference type="EMBL" id="CAH0559915.1"/>
    </source>
</evidence>
<dbReference type="GO" id="GO:0004758">
    <property type="term" value="F:serine C-palmitoyltransferase activity"/>
    <property type="evidence" value="ECO:0007669"/>
    <property type="project" value="UniProtKB-EC"/>
</dbReference>
<name>A0A9P0FJZ5_BRAAE</name>
<dbReference type="PROSITE" id="PS00599">
    <property type="entry name" value="AA_TRANSFER_CLASS_2"/>
    <property type="match status" value="1"/>
</dbReference>
<keyword evidence="5 8" id="KW-0663">Pyridoxal phosphate</keyword>
<keyword evidence="6" id="KW-0012">Acyltransferase</keyword>
<comment type="catalytic activity">
    <reaction evidence="7">
        <text>L-serine + hexadecanoyl-CoA + H(+) = 3-oxosphinganine + CO2 + CoA</text>
        <dbReference type="Rhea" id="RHEA:14761"/>
        <dbReference type="ChEBI" id="CHEBI:15378"/>
        <dbReference type="ChEBI" id="CHEBI:16526"/>
        <dbReference type="ChEBI" id="CHEBI:33384"/>
        <dbReference type="ChEBI" id="CHEBI:57287"/>
        <dbReference type="ChEBI" id="CHEBI:57379"/>
        <dbReference type="ChEBI" id="CHEBI:58299"/>
        <dbReference type="EC" id="2.3.1.50"/>
    </reaction>
</comment>
<dbReference type="Proteomes" id="UP001154078">
    <property type="component" value="Chromosome 7"/>
</dbReference>
<protein>
    <recommendedName>
        <fullName evidence="3">serine C-palmitoyltransferase</fullName>
        <ecNumber evidence="3">2.3.1.50</ecNumber>
    </recommendedName>
</protein>
<sequence>MSTKMSQGTADCVTELLNGVEIDQKCDVGSTYNKKAREFKTMNGFASGSGSNGHVLGSSDEEGLKKQGIIKNGVLKQNGIETTKKQREIRESFEPPTLIKYALTMISFYVLMFLGYLSQALYPPKIVKEENRDGYPAIFDRFSAFYSRYVYRRIRDCWNYPISSVPGSKVVLKERVTNDCGWTFEFTGNKINCLNLASYNYLGFAESSGPCAEAAIASIRQYGISTGGTRQQYGTCALHDELERLTAEFLGVDDAITFGMGYATNTLNLPTLISEGTLVISDEKNHASIIVGIKTPLGTVKVFKHNDVKDLENLLQEAIYYGQDRKGDYKPWKKIIIIVEGVYSMEGTIVRLPEIIALKKKYKAYLYLDEAHSIGAMGKNGRGVLDYFGCDPNDIDILMGTYTKSFGSAGGYIAGNKKLITYLRKHSFASKHAWAMPPALAAQIISVLKILMGRDGTKEGQRRIEALARNTRYFRLRLEQMGIIIHGNEDSPVVPILVYLYSNIVSMVRSLIKEKIATVGVGYPATPLLEGRIRICLSAGHTKEELDHALDVIEKVADEIGIKYSRKPRDLTPIDYDKIKVYE</sequence>
<dbReference type="Pfam" id="PF00155">
    <property type="entry name" value="Aminotran_1_2"/>
    <property type="match status" value="1"/>
</dbReference>
<dbReference type="EMBL" id="OV121138">
    <property type="protein sequence ID" value="CAH0559915.1"/>
    <property type="molecule type" value="Genomic_DNA"/>
</dbReference>